<keyword evidence="6" id="KW-0597">Phosphoprotein</keyword>
<dbReference type="SMART" id="SM00862">
    <property type="entry name" value="Trans_reg_C"/>
    <property type="match status" value="1"/>
</dbReference>
<keyword evidence="4" id="KW-0804">Transcription</keyword>
<dbReference type="PROSITE" id="PS50110">
    <property type="entry name" value="RESPONSE_REGULATORY"/>
    <property type="match status" value="1"/>
</dbReference>
<keyword evidence="11" id="KW-1185">Reference proteome</keyword>
<evidence type="ECO:0000256" key="7">
    <source>
        <dbReference type="PROSITE-ProRule" id="PRU01091"/>
    </source>
</evidence>
<dbReference type="Pfam" id="PF00072">
    <property type="entry name" value="Response_reg"/>
    <property type="match status" value="1"/>
</dbReference>
<evidence type="ECO:0000259" key="8">
    <source>
        <dbReference type="PROSITE" id="PS50110"/>
    </source>
</evidence>
<keyword evidence="2" id="KW-0805">Transcription regulation</keyword>
<dbReference type="InterPro" id="IPR016032">
    <property type="entry name" value="Sig_transdc_resp-reg_C-effctor"/>
</dbReference>
<organism evidence="10 11">
    <name type="scientific">Lutispora saccharofermentans</name>
    <dbReference type="NCBI Taxonomy" id="3024236"/>
    <lineage>
        <taxon>Bacteria</taxon>
        <taxon>Bacillati</taxon>
        <taxon>Bacillota</taxon>
        <taxon>Clostridia</taxon>
        <taxon>Lutisporales</taxon>
        <taxon>Lutisporaceae</taxon>
        <taxon>Lutispora</taxon>
    </lineage>
</organism>
<evidence type="ECO:0000256" key="5">
    <source>
        <dbReference type="ARBA" id="ARBA00024867"/>
    </source>
</evidence>
<dbReference type="InterPro" id="IPR036388">
    <property type="entry name" value="WH-like_DNA-bd_sf"/>
</dbReference>
<comment type="function">
    <text evidence="5">May play the central regulatory role in sporulation. It may be an element of the effector pathway responsible for the activation of sporulation genes in response to nutritional stress. Spo0A may act in concert with spo0H (a sigma factor) to control the expression of some genes that are critical to the sporulation process.</text>
</comment>
<evidence type="ECO:0000256" key="6">
    <source>
        <dbReference type="PROSITE-ProRule" id="PRU00169"/>
    </source>
</evidence>
<dbReference type="InterPro" id="IPR001867">
    <property type="entry name" value="OmpR/PhoB-type_DNA-bd"/>
</dbReference>
<evidence type="ECO:0000256" key="2">
    <source>
        <dbReference type="ARBA" id="ARBA00023015"/>
    </source>
</evidence>
<dbReference type="SUPFAM" id="SSF52172">
    <property type="entry name" value="CheY-like"/>
    <property type="match status" value="1"/>
</dbReference>
<dbReference type="SUPFAM" id="SSF46894">
    <property type="entry name" value="C-terminal effector domain of the bipartite response regulators"/>
    <property type="match status" value="1"/>
</dbReference>
<evidence type="ECO:0000259" key="9">
    <source>
        <dbReference type="PROSITE" id="PS51755"/>
    </source>
</evidence>
<dbReference type="InterPro" id="IPR039420">
    <property type="entry name" value="WalR-like"/>
</dbReference>
<comment type="caution">
    <text evidence="10">The sequence shown here is derived from an EMBL/GenBank/DDBJ whole genome shotgun (WGS) entry which is preliminary data.</text>
</comment>
<evidence type="ECO:0000313" key="11">
    <source>
        <dbReference type="Proteomes" id="UP001651880"/>
    </source>
</evidence>
<feature type="domain" description="Response regulatory" evidence="8">
    <location>
        <begin position="4"/>
        <end position="120"/>
    </location>
</feature>
<dbReference type="Pfam" id="PF00486">
    <property type="entry name" value="Trans_reg_C"/>
    <property type="match status" value="1"/>
</dbReference>
<feature type="domain" description="OmpR/PhoB-type" evidence="9">
    <location>
        <begin position="136"/>
        <end position="234"/>
    </location>
</feature>
<proteinExistence type="predicted"/>
<name>A0ABT1NA47_9FIRM</name>
<dbReference type="Gene3D" id="1.10.10.10">
    <property type="entry name" value="Winged helix-like DNA-binding domain superfamily/Winged helix DNA-binding domain"/>
    <property type="match status" value="1"/>
</dbReference>
<protein>
    <recommendedName>
        <fullName evidence="1">Stage 0 sporulation protein A homolog</fullName>
    </recommendedName>
</protein>
<evidence type="ECO:0000256" key="3">
    <source>
        <dbReference type="ARBA" id="ARBA00023125"/>
    </source>
</evidence>
<dbReference type="PROSITE" id="PS51755">
    <property type="entry name" value="OMPR_PHOB"/>
    <property type="match status" value="1"/>
</dbReference>
<dbReference type="CDD" id="cd00383">
    <property type="entry name" value="trans_reg_C"/>
    <property type="match status" value="1"/>
</dbReference>
<keyword evidence="3 7" id="KW-0238">DNA-binding</keyword>
<dbReference type="EMBL" id="JAJEKE010000001">
    <property type="protein sequence ID" value="MCQ1528112.1"/>
    <property type="molecule type" value="Genomic_DNA"/>
</dbReference>
<gene>
    <name evidence="10" type="ORF">LJD61_00910</name>
</gene>
<dbReference type="Gene3D" id="6.10.250.690">
    <property type="match status" value="1"/>
</dbReference>
<feature type="modified residue" description="4-aspartylphosphate" evidence="6">
    <location>
        <position position="53"/>
    </location>
</feature>
<dbReference type="PANTHER" id="PTHR48111">
    <property type="entry name" value="REGULATOR OF RPOS"/>
    <property type="match status" value="1"/>
</dbReference>
<dbReference type="Gene3D" id="3.40.50.2300">
    <property type="match status" value="1"/>
</dbReference>
<dbReference type="InterPro" id="IPR011006">
    <property type="entry name" value="CheY-like_superfamily"/>
</dbReference>
<dbReference type="InterPro" id="IPR001789">
    <property type="entry name" value="Sig_transdc_resp-reg_receiver"/>
</dbReference>
<reference evidence="10 11" key="1">
    <citation type="submission" date="2021-10" db="EMBL/GenBank/DDBJ databases">
        <title>Lutispora strain m25 sp. nov., a thermophilic, non-spore-forming bacterium isolated from a lab-scale methanogenic bioreactor digesting anaerobic sludge.</title>
        <authorList>
            <person name="El Houari A."/>
            <person name="Mcdonald J."/>
        </authorList>
    </citation>
    <scope>NUCLEOTIDE SEQUENCE [LARGE SCALE GENOMIC DNA]</scope>
    <source>
        <strain evidence="11">m25</strain>
    </source>
</reference>
<evidence type="ECO:0000313" key="10">
    <source>
        <dbReference type="EMBL" id="MCQ1528112.1"/>
    </source>
</evidence>
<evidence type="ECO:0000256" key="4">
    <source>
        <dbReference type="ARBA" id="ARBA00023163"/>
    </source>
</evidence>
<dbReference type="PANTHER" id="PTHR48111:SF73">
    <property type="entry name" value="ALKALINE PHOSPHATASE SYNTHESIS TRANSCRIPTIONAL REGULATORY PROTEIN PHOP"/>
    <property type="match status" value="1"/>
</dbReference>
<feature type="DNA-binding region" description="OmpR/PhoB-type" evidence="7">
    <location>
        <begin position="136"/>
        <end position="234"/>
    </location>
</feature>
<accession>A0ABT1NA47</accession>
<sequence length="238" mass="27174">MSMKVLIIEDDYNIQELLRYNLENSGYEVIVAGDGNEGFQKVLDNMPDVILLDVMIPGADGLEVCKMIRANEKVKKIPILMVTAKSEELDKILGLELGADDYITKPFSIKEIIARIRAIMRRLNESKDSSEGKTEKSKIRFGELEIDEEKYEVKNNGKKVTLTLKEFELLKILAENPGRVMTRDYLLDAVWGYEYGGETRTVDVHIRHLRRKLWGDEGEGMIKTIRGVGYKFDEPGDL</sequence>
<dbReference type="Proteomes" id="UP001651880">
    <property type="component" value="Unassembled WGS sequence"/>
</dbReference>
<dbReference type="SMART" id="SM00448">
    <property type="entry name" value="REC"/>
    <property type="match status" value="1"/>
</dbReference>
<evidence type="ECO:0000256" key="1">
    <source>
        <dbReference type="ARBA" id="ARBA00018672"/>
    </source>
</evidence>
<dbReference type="RefSeq" id="WP_255225998.1">
    <property type="nucleotide sequence ID" value="NZ_JAJEKE010000001.1"/>
</dbReference>